<dbReference type="Proteomes" id="UP000479190">
    <property type="component" value="Unassembled WGS sequence"/>
</dbReference>
<gene>
    <name evidence="2" type="ORF">TBRA_LOCUS4408</name>
</gene>
<accession>A0A6H5IB70</accession>
<proteinExistence type="predicted"/>
<dbReference type="GO" id="GO:0008270">
    <property type="term" value="F:zinc ion binding"/>
    <property type="evidence" value="ECO:0007669"/>
    <property type="project" value="InterPro"/>
</dbReference>
<protein>
    <recommendedName>
        <fullName evidence="1">CCHC-type domain-containing protein</fullName>
    </recommendedName>
</protein>
<dbReference type="Gene3D" id="4.10.60.10">
    <property type="entry name" value="Zinc finger, CCHC-type"/>
    <property type="match status" value="1"/>
</dbReference>
<dbReference type="SMART" id="SM00343">
    <property type="entry name" value="ZnF_C2HC"/>
    <property type="match status" value="2"/>
</dbReference>
<evidence type="ECO:0000259" key="1">
    <source>
        <dbReference type="SMART" id="SM00343"/>
    </source>
</evidence>
<dbReference type="InterPro" id="IPR001878">
    <property type="entry name" value="Znf_CCHC"/>
</dbReference>
<keyword evidence="3" id="KW-1185">Reference proteome</keyword>
<dbReference type="EMBL" id="CADCXV010000678">
    <property type="protein sequence ID" value="CAB0032470.1"/>
    <property type="molecule type" value="Genomic_DNA"/>
</dbReference>
<sequence length="460" mass="50667">MSLAFRTIASPCSCCVFMIKSRRSSNRSRRVIIVCCSPRNHDGAAQSESSTSGEAGDNTGFKTATLLLLADAYSGALQCTLTHNIRPFLTLFGLSNNVAPTIFTQVFTVLGTVKTREGKADSENVCLPVAYALLSKGAAAEYSIQPFHAQAIMTDFELGIINAAQEVYPDADIHLWFFHLKQNLYKQIQKLKLQKEYNDPDDSSVRDYATMIAALCYVPAQDVVRAFKALKPEIPAVLEPFVQYFDLTYVNGKKACGRQRASPPRYPVEQWNQYDSVIRNEPTTNNASEGKNVDNASTLGAELGKVLGDAATASALQRTTMIEIRDLDECTTKDEIAEALSTSLSAPHLNKDVVKTLRKAYAGTQAAVATLPDDLAAKALKLGHIRIGWVNSRIRGREDTLRCYRCWSPRHVSARCKGPDRSAHCFRYGQTGHRIKDCKNNPTCVFCQEQGAVHDHASTS</sequence>
<reference evidence="2 3" key="1">
    <citation type="submission" date="2020-02" db="EMBL/GenBank/DDBJ databases">
        <authorList>
            <person name="Ferguson B K."/>
        </authorList>
    </citation>
    <scope>NUCLEOTIDE SEQUENCE [LARGE SCALE GENOMIC DNA]</scope>
</reference>
<feature type="non-terminal residue" evidence="2">
    <location>
        <position position="460"/>
    </location>
</feature>
<feature type="domain" description="CCHC-type" evidence="1">
    <location>
        <begin position="424"/>
        <end position="440"/>
    </location>
</feature>
<organism evidence="2 3">
    <name type="scientific">Trichogramma brassicae</name>
    <dbReference type="NCBI Taxonomy" id="86971"/>
    <lineage>
        <taxon>Eukaryota</taxon>
        <taxon>Metazoa</taxon>
        <taxon>Ecdysozoa</taxon>
        <taxon>Arthropoda</taxon>
        <taxon>Hexapoda</taxon>
        <taxon>Insecta</taxon>
        <taxon>Pterygota</taxon>
        <taxon>Neoptera</taxon>
        <taxon>Endopterygota</taxon>
        <taxon>Hymenoptera</taxon>
        <taxon>Apocrita</taxon>
        <taxon>Proctotrupomorpha</taxon>
        <taxon>Chalcidoidea</taxon>
        <taxon>Trichogrammatidae</taxon>
        <taxon>Trichogramma</taxon>
    </lineage>
</organism>
<feature type="domain" description="CCHC-type" evidence="1">
    <location>
        <begin position="402"/>
        <end position="418"/>
    </location>
</feature>
<dbReference type="AlphaFoldDB" id="A0A6H5IB70"/>
<dbReference type="InterPro" id="IPR036875">
    <property type="entry name" value="Znf_CCHC_sf"/>
</dbReference>
<name>A0A6H5IB70_9HYME</name>
<dbReference type="OrthoDB" id="7699172at2759"/>
<evidence type="ECO:0000313" key="3">
    <source>
        <dbReference type="Proteomes" id="UP000479190"/>
    </source>
</evidence>
<dbReference type="GO" id="GO:0003676">
    <property type="term" value="F:nucleic acid binding"/>
    <property type="evidence" value="ECO:0007669"/>
    <property type="project" value="InterPro"/>
</dbReference>
<dbReference type="SUPFAM" id="SSF57756">
    <property type="entry name" value="Retrovirus zinc finger-like domains"/>
    <property type="match status" value="1"/>
</dbReference>
<evidence type="ECO:0000313" key="2">
    <source>
        <dbReference type="EMBL" id="CAB0032470.1"/>
    </source>
</evidence>